<evidence type="ECO:0000256" key="1">
    <source>
        <dbReference type="SAM" id="Phobius"/>
    </source>
</evidence>
<organism evidence="2 3">
    <name type="scientific">Methanohalophilus euhalobius</name>
    <dbReference type="NCBI Taxonomy" id="51203"/>
    <lineage>
        <taxon>Archaea</taxon>
        <taxon>Methanobacteriati</taxon>
        <taxon>Methanobacteriota</taxon>
        <taxon>Stenosarchaea group</taxon>
        <taxon>Methanomicrobia</taxon>
        <taxon>Methanosarcinales</taxon>
        <taxon>Methanosarcinaceae</taxon>
        <taxon>Methanohalophilus</taxon>
    </lineage>
</organism>
<dbReference type="RefSeq" id="WP_105460340.1">
    <property type="nucleotide sequence ID" value="NZ_PVBU01000003.1"/>
</dbReference>
<comment type="caution">
    <text evidence="2">The sequence shown here is derived from an EMBL/GenBank/DDBJ whole genome shotgun (WGS) entry which is preliminary data.</text>
</comment>
<sequence length="85" mass="9740">MSQTHATTFTEFCNSPEEAHAAMVGINHAFSCRKKPIIFGEFDKHLSPEMLQDLRKEYHYYIGAFWATRLLILLVTTIAGYMTVV</sequence>
<reference evidence="2 3" key="1">
    <citation type="submission" date="2018-02" db="EMBL/GenBank/DDBJ databases">
        <title>Subsurface microbial communities from deep shales in Ohio and West Virginia, USA.</title>
        <authorList>
            <person name="Wrighton K."/>
        </authorList>
    </citation>
    <scope>NUCLEOTIDE SEQUENCE [LARGE SCALE GENOMIC DNA]</scope>
    <source>
        <strain evidence="2 3">DSM 10369</strain>
    </source>
</reference>
<name>A0A314ZVZ9_9EURY</name>
<proteinExistence type="predicted"/>
<feature type="transmembrane region" description="Helical" evidence="1">
    <location>
        <begin position="60"/>
        <end position="82"/>
    </location>
</feature>
<dbReference type="Proteomes" id="UP000251060">
    <property type="component" value="Unassembled WGS sequence"/>
</dbReference>
<accession>A0A314ZVZ9</accession>
<evidence type="ECO:0000313" key="2">
    <source>
        <dbReference type="EMBL" id="PQV43199.1"/>
    </source>
</evidence>
<keyword evidence="1" id="KW-1133">Transmembrane helix</keyword>
<gene>
    <name evidence="2" type="ORF">B0H22_103212</name>
</gene>
<dbReference type="AlphaFoldDB" id="A0A314ZVZ9"/>
<dbReference type="EMBL" id="PVBU01000003">
    <property type="protein sequence ID" value="PQV43199.1"/>
    <property type="molecule type" value="Genomic_DNA"/>
</dbReference>
<keyword evidence="1" id="KW-0472">Membrane</keyword>
<evidence type="ECO:0000313" key="3">
    <source>
        <dbReference type="Proteomes" id="UP000251060"/>
    </source>
</evidence>
<keyword evidence="1" id="KW-0812">Transmembrane</keyword>
<protein>
    <submittedName>
        <fullName evidence="2">Uncharacterized protein</fullName>
    </submittedName>
</protein>